<name>C0PNZ3_MAIZE</name>
<evidence type="ECO:0000313" key="1">
    <source>
        <dbReference type="EMBL" id="ACN36909.1"/>
    </source>
</evidence>
<dbReference type="AlphaFoldDB" id="C0PNZ3"/>
<reference evidence="1" key="1">
    <citation type="journal article" date="2009" name="PLoS Genet.">
        <title>Sequencing, mapping, and analysis of 27,455 maize full-length cDNAs.</title>
        <authorList>
            <person name="Soderlund C."/>
            <person name="Descour A."/>
            <person name="Kudrna D."/>
            <person name="Bomhoff M."/>
            <person name="Boyd L."/>
            <person name="Currie J."/>
            <person name="Angelova A."/>
            <person name="Collura K."/>
            <person name="Wissotski M."/>
            <person name="Ashley E."/>
            <person name="Morrow D."/>
            <person name="Fernandes J."/>
            <person name="Walbot V."/>
            <person name="Yu Y."/>
        </authorList>
    </citation>
    <scope>NUCLEOTIDE SEQUENCE</scope>
    <source>
        <strain evidence="1">B73</strain>
    </source>
</reference>
<sequence length="143" mass="15178">MTPRVACGGRGRGRREADRIPTVNRIQNHMGGQGSLPIMQLDLLLALDRTPPSLGANVELVFDRPEAIPRRGTGASAYAASRRHSPRTAWRISMMENATLRARTLSVASGAGICIASRPTSAPLLASLVSGPRSPERSASLAL</sequence>
<dbReference type="EMBL" id="BT070012">
    <property type="protein sequence ID" value="ACN36909.1"/>
    <property type="molecule type" value="mRNA"/>
</dbReference>
<organism evidence="1">
    <name type="scientific">Zea mays</name>
    <name type="common">Maize</name>
    <dbReference type="NCBI Taxonomy" id="4577"/>
    <lineage>
        <taxon>Eukaryota</taxon>
        <taxon>Viridiplantae</taxon>
        <taxon>Streptophyta</taxon>
        <taxon>Embryophyta</taxon>
        <taxon>Tracheophyta</taxon>
        <taxon>Spermatophyta</taxon>
        <taxon>Magnoliopsida</taxon>
        <taxon>Liliopsida</taxon>
        <taxon>Poales</taxon>
        <taxon>Poaceae</taxon>
        <taxon>PACMAD clade</taxon>
        <taxon>Panicoideae</taxon>
        <taxon>Andropogonodae</taxon>
        <taxon>Andropogoneae</taxon>
        <taxon>Tripsacinae</taxon>
        <taxon>Zea</taxon>
    </lineage>
</organism>
<proteinExistence type="evidence at transcript level"/>
<protein>
    <submittedName>
        <fullName evidence="1">Uncharacterized protein</fullName>
    </submittedName>
</protein>
<accession>C0PNZ3</accession>
<reference evidence="1" key="2">
    <citation type="submission" date="2012-06" db="EMBL/GenBank/DDBJ databases">
        <authorList>
            <person name="Yu Y."/>
            <person name="Currie J."/>
            <person name="Lomeli R."/>
            <person name="Angelova A."/>
            <person name="Collura K."/>
            <person name="Wissotski M."/>
            <person name="Campos D."/>
            <person name="Kudrna D."/>
            <person name="Golser W."/>
            <person name="Ashely E."/>
            <person name="Descour A."/>
            <person name="Fernandes J."/>
            <person name="Soderlund C."/>
            <person name="Walbot V."/>
        </authorList>
    </citation>
    <scope>NUCLEOTIDE SEQUENCE</scope>
    <source>
        <strain evidence="1">B73</strain>
    </source>
</reference>